<evidence type="ECO:0000256" key="3">
    <source>
        <dbReference type="SAM" id="MobiDB-lite"/>
    </source>
</evidence>
<organism evidence="4 5">
    <name type="scientific">Panicum miliaceum</name>
    <name type="common">Proso millet</name>
    <name type="synonym">Broomcorn millet</name>
    <dbReference type="NCBI Taxonomy" id="4540"/>
    <lineage>
        <taxon>Eukaryota</taxon>
        <taxon>Viridiplantae</taxon>
        <taxon>Streptophyta</taxon>
        <taxon>Embryophyta</taxon>
        <taxon>Tracheophyta</taxon>
        <taxon>Spermatophyta</taxon>
        <taxon>Magnoliopsida</taxon>
        <taxon>Liliopsida</taxon>
        <taxon>Poales</taxon>
        <taxon>Poaceae</taxon>
        <taxon>PACMAD clade</taxon>
        <taxon>Panicoideae</taxon>
        <taxon>Panicodae</taxon>
        <taxon>Paniceae</taxon>
        <taxon>Panicinae</taxon>
        <taxon>Panicum</taxon>
        <taxon>Panicum sect. Panicum</taxon>
    </lineage>
</organism>
<feature type="region of interest" description="Disordered" evidence="3">
    <location>
        <begin position="16"/>
        <end position="38"/>
    </location>
</feature>
<dbReference type="InterPro" id="IPR036852">
    <property type="entry name" value="Peptidase_S8/S53_dom_sf"/>
</dbReference>
<keyword evidence="2" id="KW-0732">Signal</keyword>
<feature type="compositionally biased region" description="Polar residues" evidence="3">
    <location>
        <begin position="19"/>
        <end position="28"/>
    </location>
</feature>
<comment type="caution">
    <text evidence="4">The sequence shown here is derived from an EMBL/GenBank/DDBJ whole genome shotgun (WGS) entry which is preliminary data.</text>
</comment>
<dbReference type="PANTHER" id="PTHR10795">
    <property type="entry name" value="PROPROTEIN CONVERTASE SUBTILISIN/KEXIN"/>
    <property type="match status" value="1"/>
</dbReference>
<evidence type="ECO:0000256" key="1">
    <source>
        <dbReference type="ARBA" id="ARBA00011073"/>
    </source>
</evidence>
<dbReference type="GO" id="GO:0004252">
    <property type="term" value="F:serine-type endopeptidase activity"/>
    <property type="evidence" value="ECO:0007669"/>
    <property type="project" value="InterPro"/>
</dbReference>
<dbReference type="AlphaFoldDB" id="A0A3L6QSD4"/>
<dbReference type="GO" id="GO:0006508">
    <property type="term" value="P:proteolysis"/>
    <property type="evidence" value="ECO:0007669"/>
    <property type="project" value="UniProtKB-KW"/>
</dbReference>
<dbReference type="Gene3D" id="3.40.50.200">
    <property type="entry name" value="Peptidase S8/S53 domain"/>
    <property type="match status" value="1"/>
</dbReference>
<reference evidence="5" key="1">
    <citation type="journal article" date="2019" name="Nat. Commun.">
        <title>The genome of broomcorn millet.</title>
        <authorList>
            <person name="Zou C."/>
            <person name="Miki D."/>
            <person name="Li D."/>
            <person name="Tang Q."/>
            <person name="Xiao L."/>
            <person name="Rajput S."/>
            <person name="Deng P."/>
            <person name="Jia W."/>
            <person name="Huang R."/>
            <person name="Zhang M."/>
            <person name="Sun Y."/>
            <person name="Hu J."/>
            <person name="Fu X."/>
            <person name="Schnable P.S."/>
            <person name="Li F."/>
            <person name="Zhang H."/>
            <person name="Feng B."/>
            <person name="Zhu X."/>
            <person name="Liu R."/>
            <person name="Schnable J.C."/>
            <person name="Zhu J.-K."/>
            <person name="Zhang H."/>
        </authorList>
    </citation>
    <scope>NUCLEOTIDE SEQUENCE [LARGE SCALE GENOMIC DNA]</scope>
</reference>
<dbReference type="EMBL" id="PQIB02000011">
    <property type="protein sequence ID" value="RLM86730.1"/>
    <property type="molecule type" value="Genomic_DNA"/>
</dbReference>
<sequence length="236" mass="25040">MDFYSILSFKTLPAATAHKPQTANSPPNRTHERSGGSGAVSLAGSALVSLVGVGYPAVRPCGNDIKRVRRRAASRQGRAARETSAACSGTWFLANTRSPDSVSARYVSTLAPASCGTWSAAGAGNITGTMPPHGHVVAGLPLASRWECCWCLGSCYLYKFLGLNFCPASEWVRSGYGHGTTDGVLDTVVWPESLSFDERGMPPVPVRWTGVCQGGERFHVSNCNRKLPAKPSHTGD</sequence>
<gene>
    <name evidence="4" type="ORF">C2845_PM04G15790</name>
</gene>
<dbReference type="STRING" id="4540.A0A3L6QSD4"/>
<keyword evidence="5" id="KW-1185">Reference proteome</keyword>
<dbReference type="InterPro" id="IPR045051">
    <property type="entry name" value="SBT"/>
</dbReference>
<accession>A0A3L6QSD4</accession>
<proteinExistence type="inferred from homology"/>
<evidence type="ECO:0000313" key="5">
    <source>
        <dbReference type="Proteomes" id="UP000275267"/>
    </source>
</evidence>
<dbReference type="OrthoDB" id="2014869at2759"/>
<evidence type="ECO:0000313" key="4">
    <source>
        <dbReference type="EMBL" id="RLM86730.1"/>
    </source>
</evidence>
<dbReference type="Proteomes" id="UP000275267">
    <property type="component" value="Unassembled WGS sequence"/>
</dbReference>
<protein>
    <submittedName>
        <fullName evidence="4">Subtilisin-like protease SBT1.2</fullName>
    </submittedName>
</protein>
<comment type="similarity">
    <text evidence="1">Belongs to the peptidase S8 family.</text>
</comment>
<evidence type="ECO:0000256" key="2">
    <source>
        <dbReference type="ARBA" id="ARBA00022729"/>
    </source>
</evidence>
<name>A0A3L6QSD4_PANMI</name>